<dbReference type="Proteomes" id="UP001596549">
    <property type="component" value="Unassembled WGS sequence"/>
</dbReference>
<organism evidence="2 3">
    <name type="scientific">Fictibacillus iocasae</name>
    <dbReference type="NCBI Taxonomy" id="2715437"/>
    <lineage>
        <taxon>Bacteria</taxon>
        <taxon>Bacillati</taxon>
        <taxon>Bacillota</taxon>
        <taxon>Bacilli</taxon>
        <taxon>Bacillales</taxon>
        <taxon>Fictibacillaceae</taxon>
        <taxon>Fictibacillus</taxon>
    </lineage>
</organism>
<evidence type="ECO:0000313" key="3">
    <source>
        <dbReference type="Proteomes" id="UP001596549"/>
    </source>
</evidence>
<dbReference type="PANTHER" id="PTHR42951">
    <property type="entry name" value="METALLO-BETA-LACTAMASE DOMAIN-CONTAINING"/>
    <property type="match status" value="1"/>
</dbReference>
<proteinExistence type="predicted"/>
<reference evidence="3" key="1">
    <citation type="journal article" date="2019" name="Int. J. Syst. Evol. Microbiol.">
        <title>The Global Catalogue of Microorganisms (GCM) 10K type strain sequencing project: providing services to taxonomists for standard genome sequencing and annotation.</title>
        <authorList>
            <consortium name="The Broad Institute Genomics Platform"/>
            <consortium name="The Broad Institute Genome Sequencing Center for Infectious Disease"/>
            <person name="Wu L."/>
            <person name="Ma J."/>
        </authorList>
    </citation>
    <scope>NUCLEOTIDE SEQUENCE [LARGE SCALE GENOMIC DNA]</scope>
    <source>
        <strain evidence="3">NBRC 106396</strain>
    </source>
</reference>
<dbReference type="SUPFAM" id="SSF56281">
    <property type="entry name" value="Metallo-hydrolase/oxidoreductase"/>
    <property type="match status" value="1"/>
</dbReference>
<evidence type="ECO:0000313" key="2">
    <source>
        <dbReference type="EMBL" id="MFC7370596.1"/>
    </source>
</evidence>
<sequence length="247" mass="27844">MDNVKLLPIHFDYNDVQQTITPVLIYDDFEKILVDCGYPGMAERIEASLKENDVSLAQITKLIVTHHDSDHIGSLASIKQSYPQVEIVSFLNEKEYIEGKKKSLRQEQAESTLDDLSQEAKRHAEQFIAFLASIEAVEVDITVNDRERLPWCNGIQVVHTPGHMPGHISLYVEQSKTLIAGDAIVIEQGKLEIANPQYTLDLPEAIRSVKKLQELDIEHLICYHGGLFTGNVKEGLNELYSSYQANL</sequence>
<dbReference type="Gene3D" id="3.60.15.10">
    <property type="entry name" value="Ribonuclease Z/Hydroxyacylglutathione hydrolase-like"/>
    <property type="match status" value="1"/>
</dbReference>
<dbReference type="InterPro" id="IPR050855">
    <property type="entry name" value="NDM-1-like"/>
</dbReference>
<dbReference type="InterPro" id="IPR001279">
    <property type="entry name" value="Metallo-B-lactamas"/>
</dbReference>
<dbReference type="InterPro" id="IPR036866">
    <property type="entry name" value="RibonucZ/Hydroxyglut_hydro"/>
</dbReference>
<protein>
    <submittedName>
        <fullName evidence="2">MBL fold metallo-hydrolase</fullName>
    </submittedName>
</protein>
<dbReference type="PANTHER" id="PTHR42951:SF15">
    <property type="entry name" value="METALLO-BETA-LACTAMASE SUPERFAMILY PROTEIN"/>
    <property type="match status" value="1"/>
</dbReference>
<dbReference type="RefSeq" id="WP_379746184.1">
    <property type="nucleotide sequence ID" value="NZ_JBHTCP010000004.1"/>
</dbReference>
<name>A0ABW2NJI6_9BACL</name>
<feature type="domain" description="Metallo-beta-lactamase" evidence="1">
    <location>
        <begin position="19"/>
        <end position="224"/>
    </location>
</feature>
<accession>A0ABW2NJI6</accession>
<dbReference type="CDD" id="cd07721">
    <property type="entry name" value="yflN-like_MBL-fold"/>
    <property type="match status" value="1"/>
</dbReference>
<gene>
    <name evidence="2" type="ORF">ACFQPF_02775</name>
</gene>
<comment type="caution">
    <text evidence="2">The sequence shown here is derived from an EMBL/GenBank/DDBJ whole genome shotgun (WGS) entry which is preliminary data.</text>
</comment>
<evidence type="ECO:0000259" key="1">
    <source>
        <dbReference type="SMART" id="SM00849"/>
    </source>
</evidence>
<dbReference type="Pfam" id="PF00753">
    <property type="entry name" value="Lactamase_B"/>
    <property type="match status" value="1"/>
</dbReference>
<dbReference type="SMART" id="SM00849">
    <property type="entry name" value="Lactamase_B"/>
    <property type="match status" value="1"/>
</dbReference>
<keyword evidence="3" id="KW-1185">Reference proteome</keyword>
<dbReference type="EMBL" id="JBHTCP010000004">
    <property type="protein sequence ID" value="MFC7370596.1"/>
    <property type="molecule type" value="Genomic_DNA"/>
</dbReference>